<keyword evidence="2" id="KW-1185">Reference proteome</keyword>
<dbReference type="Proteomes" id="UP001165653">
    <property type="component" value="Unassembled WGS sequence"/>
</dbReference>
<comment type="caution">
    <text evidence="1">The sequence shown here is derived from an EMBL/GenBank/DDBJ whole genome shotgun (WGS) entry which is preliminary data.</text>
</comment>
<evidence type="ECO:0000313" key="1">
    <source>
        <dbReference type="EMBL" id="MCW1916278.1"/>
    </source>
</evidence>
<evidence type="ECO:0000313" key="2">
    <source>
        <dbReference type="Proteomes" id="UP001165653"/>
    </source>
</evidence>
<sequence length="91" mass="9943">MNAGEEHAIASGSEAERMVRVDRVRMSGQAPDFSTGVLLRQGNALCYEIYRTKSLPSACRMALLDHPGGEVLQTRRVIELADDPEQEAQAA</sequence>
<name>A0ABT3G8V9_9BACT</name>
<gene>
    <name evidence="1" type="ORF">OJ996_22000</name>
</gene>
<protein>
    <submittedName>
        <fullName evidence="1">Uncharacterized protein</fullName>
    </submittedName>
</protein>
<proteinExistence type="predicted"/>
<dbReference type="EMBL" id="JAPDDR010000014">
    <property type="protein sequence ID" value="MCW1916278.1"/>
    <property type="molecule type" value="Genomic_DNA"/>
</dbReference>
<organism evidence="1 2">
    <name type="scientific">Luteolibacter rhizosphaerae</name>
    <dbReference type="NCBI Taxonomy" id="2989719"/>
    <lineage>
        <taxon>Bacteria</taxon>
        <taxon>Pseudomonadati</taxon>
        <taxon>Verrucomicrobiota</taxon>
        <taxon>Verrucomicrobiia</taxon>
        <taxon>Verrucomicrobiales</taxon>
        <taxon>Verrucomicrobiaceae</taxon>
        <taxon>Luteolibacter</taxon>
    </lineage>
</organism>
<accession>A0ABT3G8V9</accession>
<reference evidence="1" key="1">
    <citation type="submission" date="2022-10" db="EMBL/GenBank/DDBJ databases">
        <title>Luteolibacter sp. GHJ8, whole genome shotgun sequencing project.</title>
        <authorList>
            <person name="Zhao G."/>
            <person name="Shen L."/>
        </authorList>
    </citation>
    <scope>NUCLEOTIDE SEQUENCE</scope>
    <source>
        <strain evidence="1">GHJ8</strain>
    </source>
</reference>
<dbReference type="RefSeq" id="WP_264515850.1">
    <property type="nucleotide sequence ID" value="NZ_JAPDDR010000014.1"/>
</dbReference>